<dbReference type="PANTHER" id="PTHR45947">
    <property type="entry name" value="SULFOQUINOVOSYL TRANSFERASE SQD2"/>
    <property type="match status" value="1"/>
</dbReference>
<evidence type="ECO:0000313" key="3">
    <source>
        <dbReference type="EMBL" id="SDM87556.1"/>
    </source>
</evidence>
<dbReference type="AlphaFoldDB" id="A0A1G9WTT2"/>
<dbReference type="GO" id="GO:0016758">
    <property type="term" value="F:hexosyltransferase activity"/>
    <property type="evidence" value="ECO:0007669"/>
    <property type="project" value="TreeGrafter"/>
</dbReference>
<proteinExistence type="predicted"/>
<dbReference type="EMBL" id="FNHS01000004">
    <property type="protein sequence ID" value="SDM87556.1"/>
    <property type="molecule type" value="Genomic_DNA"/>
</dbReference>
<sequence length="433" mass="45366">MAASIWQIPVGGLRVLTEGSRAGHEPRGLSGFPGAVGALAAARVLQIIPELDAGGAERTTVDVAGALAAVGARALVATEGGRLVGELQAKGGHWLRFPAASKNPAAMAVNVLRLMRLCRREGVQIIHARSRAPAWVALGAARQLGLPFVTTYHGSYSGRTSVKVLYNSVMARGDVVIANSRYTAELIHRVHPEQAGDRVRVIHRGTDLAVFNPVAVGAGRVEALRRAWNVAPHERVILLAARLTAWKGQRVLIEAAAQMRDRGIPDIAVVLAGDPQGRTSYERELDGLIAARNLGAVVRRVGHCTDMPAAFRAASVVAVPSVEPEAFGRSAVEAQALGTPVVVSDLGAVPETVLAPPDVLAGQRTGWRVPAGDAAALAAALTEALSLGASARDSLARRARSHVEAHFSLDRMVGDTLAVYAELLGAPTDLARP</sequence>
<dbReference type="InterPro" id="IPR028098">
    <property type="entry name" value="Glyco_trans_4-like_N"/>
</dbReference>
<name>A0A1G9WTT2_9HYPH</name>
<protein>
    <submittedName>
        <fullName evidence="3">Glycosyltransferase involved in cell wall bisynthesis</fullName>
    </submittedName>
</protein>
<keyword evidence="3" id="KW-0808">Transferase</keyword>
<evidence type="ECO:0000259" key="1">
    <source>
        <dbReference type="Pfam" id="PF00534"/>
    </source>
</evidence>
<dbReference type="Proteomes" id="UP000198704">
    <property type="component" value="Unassembled WGS sequence"/>
</dbReference>
<dbReference type="SUPFAM" id="SSF53756">
    <property type="entry name" value="UDP-Glycosyltransferase/glycogen phosphorylase"/>
    <property type="match status" value="1"/>
</dbReference>
<dbReference type="PANTHER" id="PTHR45947:SF3">
    <property type="entry name" value="SULFOQUINOVOSYL TRANSFERASE SQD2"/>
    <property type="match status" value="1"/>
</dbReference>
<dbReference type="Pfam" id="PF13439">
    <property type="entry name" value="Glyco_transf_4"/>
    <property type="match status" value="1"/>
</dbReference>
<dbReference type="OrthoDB" id="5147801at2"/>
<accession>A0A1G9WTT2</accession>
<feature type="domain" description="Glycosyl transferase family 1" evidence="1">
    <location>
        <begin position="222"/>
        <end position="401"/>
    </location>
</feature>
<dbReference type="Gene3D" id="3.40.50.2000">
    <property type="entry name" value="Glycogen Phosphorylase B"/>
    <property type="match status" value="2"/>
</dbReference>
<feature type="domain" description="Glycosyltransferase subfamily 4-like N-terminal" evidence="2">
    <location>
        <begin position="54"/>
        <end position="209"/>
    </location>
</feature>
<gene>
    <name evidence="3" type="ORF">SAMN05216360_104111</name>
</gene>
<dbReference type="STRING" id="582672.SAMN05216360_104111"/>
<dbReference type="RefSeq" id="WP_091714702.1">
    <property type="nucleotide sequence ID" value="NZ_FNHS01000004.1"/>
</dbReference>
<organism evidence="3 4">
    <name type="scientific">Methylobacterium phyllostachyos</name>
    <dbReference type="NCBI Taxonomy" id="582672"/>
    <lineage>
        <taxon>Bacteria</taxon>
        <taxon>Pseudomonadati</taxon>
        <taxon>Pseudomonadota</taxon>
        <taxon>Alphaproteobacteria</taxon>
        <taxon>Hyphomicrobiales</taxon>
        <taxon>Methylobacteriaceae</taxon>
        <taxon>Methylobacterium</taxon>
    </lineage>
</organism>
<evidence type="ECO:0000259" key="2">
    <source>
        <dbReference type="Pfam" id="PF13439"/>
    </source>
</evidence>
<reference evidence="4" key="1">
    <citation type="submission" date="2016-10" db="EMBL/GenBank/DDBJ databases">
        <authorList>
            <person name="Varghese N."/>
            <person name="Submissions S."/>
        </authorList>
    </citation>
    <scope>NUCLEOTIDE SEQUENCE [LARGE SCALE GENOMIC DNA]</scope>
    <source>
        <strain evidence="4">BL47</strain>
    </source>
</reference>
<dbReference type="InterPro" id="IPR001296">
    <property type="entry name" value="Glyco_trans_1"/>
</dbReference>
<dbReference type="InterPro" id="IPR050194">
    <property type="entry name" value="Glycosyltransferase_grp1"/>
</dbReference>
<dbReference type="Pfam" id="PF00534">
    <property type="entry name" value="Glycos_transf_1"/>
    <property type="match status" value="1"/>
</dbReference>
<evidence type="ECO:0000313" key="4">
    <source>
        <dbReference type="Proteomes" id="UP000198704"/>
    </source>
</evidence>
<keyword evidence="4" id="KW-1185">Reference proteome</keyword>